<name>A0A540X933_9BACT</name>
<evidence type="ECO:0000313" key="2">
    <source>
        <dbReference type="EMBL" id="TQF17811.1"/>
    </source>
</evidence>
<comment type="caution">
    <text evidence="2">The sequence shown here is derived from an EMBL/GenBank/DDBJ whole genome shotgun (WGS) entry which is preliminary data.</text>
</comment>
<protein>
    <recommendedName>
        <fullName evidence="4">Lipoprotein</fullName>
    </recommendedName>
</protein>
<keyword evidence="1" id="KW-0732">Signal</keyword>
<dbReference type="RefSeq" id="WP_141640533.1">
    <property type="nucleotide sequence ID" value="NZ_VIFM01000003.1"/>
</dbReference>
<gene>
    <name evidence="2" type="ORF">FJV41_01295</name>
</gene>
<feature type="signal peptide" evidence="1">
    <location>
        <begin position="1"/>
        <end position="27"/>
    </location>
</feature>
<evidence type="ECO:0000313" key="3">
    <source>
        <dbReference type="Proteomes" id="UP000315369"/>
    </source>
</evidence>
<organism evidence="2 3">
    <name type="scientific">Myxococcus llanfairpwllgwyngyllgogerychwyrndrobwllllantysiliogogogochensis</name>
    <dbReference type="NCBI Taxonomy" id="2590453"/>
    <lineage>
        <taxon>Bacteria</taxon>
        <taxon>Pseudomonadati</taxon>
        <taxon>Myxococcota</taxon>
        <taxon>Myxococcia</taxon>
        <taxon>Myxococcales</taxon>
        <taxon>Cystobacterineae</taxon>
        <taxon>Myxococcaceae</taxon>
        <taxon>Myxococcus</taxon>
    </lineage>
</organism>
<sequence length="74" mass="7884">MKKTLLMGLLGALIGIGTSMVSGTAAASEDSLVPCCSDCDAGYDRCMANCQGEDCDLSCFSRWRPCYNVCYHAC</sequence>
<dbReference type="EMBL" id="VIFM01000003">
    <property type="protein sequence ID" value="TQF17811.1"/>
    <property type="molecule type" value="Genomic_DNA"/>
</dbReference>
<keyword evidence="3" id="KW-1185">Reference proteome</keyword>
<evidence type="ECO:0000256" key="1">
    <source>
        <dbReference type="SAM" id="SignalP"/>
    </source>
</evidence>
<accession>A0A540X933</accession>
<feature type="chain" id="PRO_5022224209" description="Lipoprotein" evidence="1">
    <location>
        <begin position="28"/>
        <end position="74"/>
    </location>
</feature>
<evidence type="ECO:0008006" key="4">
    <source>
        <dbReference type="Google" id="ProtNLM"/>
    </source>
</evidence>
<proteinExistence type="predicted"/>
<dbReference type="Proteomes" id="UP000315369">
    <property type="component" value="Unassembled WGS sequence"/>
</dbReference>
<reference evidence="2 3" key="1">
    <citation type="submission" date="2019-06" db="EMBL/GenBank/DDBJ databases">
        <authorList>
            <person name="Livingstone P."/>
            <person name="Whitworth D."/>
        </authorList>
    </citation>
    <scope>NUCLEOTIDE SEQUENCE [LARGE SCALE GENOMIC DNA]</scope>
    <source>
        <strain evidence="2 3">AM401</strain>
    </source>
</reference>
<dbReference type="AlphaFoldDB" id="A0A540X933"/>